<sequence>MQGWIKLHREIQFHWTWKEKPFSKGQAWIDLMLQANHEDNQFPLGNEIIFVERGEFVTSEIKLSDRWGWSKTKVRNFLHTLQNEKMLTLKKDRKKTTIKIENYSIYQDREITEKPQENHKKTMQKPRKNTNKNEKNIYINNNSIFEAYNLQNIIIHRQLTSKMQQAINKALKNNTEEEIIDAIKRYGQAYADTNYRFCSYKMTLDKFLTQGNGYTDWLDEGQKWINYSEFGSRFSQQGADADDRYNVNGR</sequence>
<proteinExistence type="predicted"/>
<dbReference type="RefSeq" id="WP_090554699.1">
    <property type="nucleotide sequence ID" value="NZ_FNFP01000010.1"/>
</dbReference>
<dbReference type="EMBL" id="FNFP01000010">
    <property type="protein sequence ID" value="SDL19526.1"/>
    <property type="molecule type" value="Genomic_DNA"/>
</dbReference>
<accession>A0A1G9I399</accession>
<dbReference type="Proteomes" id="UP000198718">
    <property type="component" value="Unassembled WGS sequence"/>
</dbReference>
<keyword evidence="2" id="KW-1185">Reference proteome</keyword>
<dbReference type="AlphaFoldDB" id="A0A1G9I399"/>
<dbReference type="STRING" id="393762.SAMN05660472_02781"/>
<protein>
    <submittedName>
        <fullName evidence="1">Uncharacterized protein</fullName>
    </submittedName>
</protein>
<organism evidence="1 2">
    <name type="scientific">Natronincola ferrireducens</name>
    <dbReference type="NCBI Taxonomy" id="393762"/>
    <lineage>
        <taxon>Bacteria</taxon>
        <taxon>Bacillati</taxon>
        <taxon>Bacillota</taxon>
        <taxon>Clostridia</taxon>
        <taxon>Peptostreptococcales</taxon>
        <taxon>Natronincolaceae</taxon>
        <taxon>Natronincola</taxon>
    </lineage>
</organism>
<evidence type="ECO:0000313" key="2">
    <source>
        <dbReference type="Proteomes" id="UP000198718"/>
    </source>
</evidence>
<gene>
    <name evidence="1" type="ORF">SAMN05660472_02781</name>
</gene>
<evidence type="ECO:0000313" key="1">
    <source>
        <dbReference type="EMBL" id="SDL19526.1"/>
    </source>
</evidence>
<name>A0A1G9I399_9FIRM</name>
<reference evidence="1 2" key="1">
    <citation type="submission" date="2016-10" db="EMBL/GenBank/DDBJ databases">
        <authorList>
            <person name="de Groot N.N."/>
        </authorList>
    </citation>
    <scope>NUCLEOTIDE SEQUENCE [LARGE SCALE GENOMIC DNA]</scope>
    <source>
        <strain evidence="1 2">DSM 18346</strain>
    </source>
</reference>
<dbReference type="OrthoDB" id="7365718at2"/>